<dbReference type="InterPro" id="IPR015424">
    <property type="entry name" value="PyrdxlP-dep_Trfase"/>
</dbReference>
<dbReference type="SUPFAM" id="SSF53383">
    <property type="entry name" value="PLP-dependent transferases"/>
    <property type="match status" value="1"/>
</dbReference>
<evidence type="ECO:0000313" key="1">
    <source>
        <dbReference type="EMBL" id="CAB3857070.1"/>
    </source>
</evidence>
<protein>
    <submittedName>
        <fullName evidence="1">Uncharacterized protein</fullName>
    </submittedName>
</protein>
<organism evidence="1 2">
    <name type="scientific">Achromobacter dolens</name>
    <dbReference type="NCBI Taxonomy" id="1287738"/>
    <lineage>
        <taxon>Bacteria</taxon>
        <taxon>Pseudomonadati</taxon>
        <taxon>Pseudomonadota</taxon>
        <taxon>Betaproteobacteria</taxon>
        <taxon>Burkholderiales</taxon>
        <taxon>Alcaligenaceae</taxon>
        <taxon>Achromobacter</taxon>
    </lineage>
</organism>
<dbReference type="EMBL" id="CADIKW010000003">
    <property type="protein sequence ID" value="CAB3857070.1"/>
    <property type="molecule type" value="Genomic_DNA"/>
</dbReference>
<reference evidence="1 2" key="1">
    <citation type="submission" date="2020-04" db="EMBL/GenBank/DDBJ databases">
        <authorList>
            <person name="De Canck E."/>
        </authorList>
    </citation>
    <scope>NUCLEOTIDE SEQUENCE [LARGE SCALE GENOMIC DNA]</scope>
    <source>
        <strain evidence="1 2">LMG 26841</strain>
    </source>
</reference>
<dbReference type="Proteomes" id="UP000494272">
    <property type="component" value="Unassembled WGS sequence"/>
</dbReference>
<dbReference type="AlphaFoldDB" id="A0A6S7CPP4"/>
<accession>A0A6S7CPP4</accession>
<dbReference type="InterPro" id="IPR015422">
    <property type="entry name" value="PyrdxlP-dep_Trfase_small"/>
</dbReference>
<evidence type="ECO:0000313" key="2">
    <source>
        <dbReference type="Proteomes" id="UP000494272"/>
    </source>
</evidence>
<dbReference type="Gene3D" id="3.90.1150.10">
    <property type="entry name" value="Aspartate Aminotransferase, domain 1"/>
    <property type="match status" value="1"/>
</dbReference>
<name>A0A6S7CPP4_9BURK</name>
<proteinExistence type="predicted"/>
<keyword evidence="2" id="KW-1185">Reference proteome</keyword>
<sequence>MRADAIAMALMRERIAVSTAHPFAVSHVPHAIRLALGSVDLDALRRALEAVARVVADQTDR</sequence>
<gene>
    <name evidence="1" type="ORF">LMG26841_02261</name>
</gene>